<evidence type="ECO:0000313" key="2">
    <source>
        <dbReference type="EMBL" id="WAN69186.1"/>
    </source>
</evidence>
<gene>
    <name evidence="2" type="ORF">BJP36_43280</name>
</gene>
<reference evidence="2" key="2">
    <citation type="submission" date="2022-10" db="EMBL/GenBank/DDBJ databases">
        <authorList>
            <person name="Ngo T.-E."/>
        </authorList>
    </citation>
    <scope>NUCLEOTIDE SEQUENCE</scope>
    <source>
        <strain evidence="2">JHB</strain>
    </source>
</reference>
<reference evidence="2" key="1">
    <citation type="journal article" date="2017" name="Proc. Natl. Acad. Sci. U.S.A.">
        <title>Comparative genomics uncovers the prolific and distinctive metabolic potential of the cyanobacterial genus Moorea.</title>
        <authorList>
            <person name="Leao T."/>
            <person name="Castelao G."/>
            <person name="Korobeynikov A."/>
            <person name="Monroe E.A."/>
            <person name="Podell S."/>
            <person name="Glukhov E."/>
            <person name="Allen E.E."/>
            <person name="Gerwick W.H."/>
            <person name="Gerwick L."/>
        </authorList>
    </citation>
    <scope>NUCLEOTIDE SEQUENCE</scope>
    <source>
        <strain evidence="2">JHB</strain>
    </source>
</reference>
<organism evidence="2">
    <name type="scientific">Moorena producens (strain JHB)</name>
    <dbReference type="NCBI Taxonomy" id="1454205"/>
    <lineage>
        <taxon>Bacteria</taxon>
        <taxon>Bacillati</taxon>
        <taxon>Cyanobacteriota</taxon>
        <taxon>Cyanophyceae</taxon>
        <taxon>Coleofasciculales</taxon>
        <taxon>Coleofasciculaceae</taxon>
        <taxon>Moorena</taxon>
    </lineage>
</organism>
<evidence type="ECO:0000256" key="1">
    <source>
        <dbReference type="SAM" id="MobiDB-lite"/>
    </source>
</evidence>
<feature type="region of interest" description="Disordered" evidence="1">
    <location>
        <begin position="43"/>
        <end position="68"/>
    </location>
</feature>
<protein>
    <submittedName>
        <fullName evidence="2">Uncharacterized protein</fullName>
    </submittedName>
</protein>
<feature type="compositionally biased region" description="Low complexity" evidence="1">
    <location>
        <begin position="43"/>
        <end position="61"/>
    </location>
</feature>
<accession>A0A9Q9UVU1</accession>
<dbReference type="EMBL" id="CP017708">
    <property type="protein sequence ID" value="WAN69186.1"/>
    <property type="molecule type" value="Genomic_DNA"/>
</dbReference>
<dbReference type="AlphaFoldDB" id="A0A9Q9UVU1"/>
<name>A0A9Q9UVU1_MOOP1</name>
<proteinExistence type="predicted"/>
<sequence length="68" mass="7397">MSPWSGLPACPYSYLICLSPCVAIAMSTCPYLPDFLRLPISVNSSSTHSPHSPHSPHSAHPITNHVKR</sequence>
<dbReference type="Proteomes" id="UP000176944">
    <property type="component" value="Chromosome"/>
</dbReference>